<dbReference type="InterPro" id="IPR007731">
    <property type="entry name" value="DUF669"/>
</dbReference>
<evidence type="ECO:0008006" key="3">
    <source>
        <dbReference type="Google" id="ProtNLM"/>
    </source>
</evidence>
<dbReference type="eggNOG" id="ENOG502ZH15">
    <property type="taxonomic scope" value="Bacteria"/>
</dbReference>
<proteinExistence type="predicted"/>
<reference evidence="1 2" key="2">
    <citation type="journal article" date="2013" name="Biotechnol. Biofuels">
        <title>Global transcriptome analysis of Clostridium thermocellum ATCC 27405 during growth on dilute acid pretreated Populus and switchgrass.</title>
        <authorList>
            <person name="Wilson C.M."/>
            <person name="Rodriguez M.Jr."/>
            <person name="Johnson C.M."/>
            <person name="Martin S.L."/>
            <person name="Chu T.M."/>
            <person name="Wolfinger R.D."/>
            <person name="Hauser L.J."/>
            <person name="Land M.L."/>
            <person name="Klingeman D.M."/>
            <person name="Syed M.H."/>
            <person name="Ragauskas A.J."/>
            <person name="Tschaplinski T.J."/>
            <person name="Mielenz J.R."/>
            <person name="Brown S.D."/>
        </authorList>
    </citation>
    <scope>NUCLEOTIDE SEQUENCE [LARGE SCALE GENOMIC DNA]</scope>
    <source>
        <strain evidence="2">ATCC 27405 / DSM 1237 / JCM 9322 / NBRC 103400 / NCIMB 10682 / NRRL B-4536 / VPI 7372</strain>
    </source>
</reference>
<dbReference type="OrthoDB" id="2857727at2"/>
<name>A3DG78_ACET2</name>
<dbReference type="HOGENOM" id="CLU_138362_0_0_9"/>
<dbReference type="Pfam" id="PF05037">
    <property type="entry name" value="DUF669"/>
    <property type="match status" value="1"/>
</dbReference>
<organism evidence="1 2">
    <name type="scientific">Acetivibrio thermocellus (strain ATCC 27405 / DSM 1237 / JCM 9322 / NBRC 103400 / NCIMB 10682 / NRRL B-4536 / VPI 7372)</name>
    <name type="common">Clostridium thermocellum</name>
    <dbReference type="NCBI Taxonomy" id="203119"/>
    <lineage>
        <taxon>Bacteria</taxon>
        <taxon>Bacillati</taxon>
        <taxon>Bacillota</taxon>
        <taxon>Clostridia</taxon>
        <taxon>Eubacteriales</taxon>
        <taxon>Oscillospiraceae</taxon>
        <taxon>Acetivibrio</taxon>
    </lineage>
</organism>
<dbReference type="RefSeq" id="WP_011838237.1">
    <property type="nucleotide sequence ID" value="NC_009012.1"/>
</dbReference>
<dbReference type="EMBL" id="CP000568">
    <property type="protein sequence ID" value="ABN52957.1"/>
    <property type="molecule type" value="Genomic_DNA"/>
</dbReference>
<reference evidence="2" key="1">
    <citation type="submission" date="2007-02" db="EMBL/GenBank/DDBJ databases">
        <title>Complete sequence of Clostridium thermocellum ATCC 27405.</title>
        <authorList>
            <consortium name="US DOE Joint Genome Institute"/>
            <person name="Copeland A."/>
            <person name="Lucas S."/>
            <person name="Lapidus A."/>
            <person name="Barry K."/>
            <person name="Detter J.C."/>
            <person name="Glavina del Rio T."/>
            <person name="Hammon N."/>
            <person name="Israni S."/>
            <person name="Dalin E."/>
            <person name="Tice H."/>
            <person name="Pitluck S."/>
            <person name="Chertkov O."/>
            <person name="Brettin T."/>
            <person name="Bruce D."/>
            <person name="Han C."/>
            <person name="Tapia R."/>
            <person name="Gilna P."/>
            <person name="Schmutz J."/>
            <person name="Larimer F."/>
            <person name="Land M."/>
            <person name="Hauser L."/>
            <person name="Kyrpides N."/>
            <person name="Mikhailova N."/>
            <person name="Wu J.H.D."/>
            <person name="Newcomb M."/>
            <person name="Richardson P."/>
        </authorList>
    </citation>
    <scope>NUCLEOTIDE SEQUENCE [LARGE SCALE GENOMIC DNA]</scope>
    <source>
        <strain evidence="2">ATCC 27405 / DSM 1237 / JCM 9322 / NBRC 103400 / NCIMB 10682 / NRRL B-4536 / VPI 7372</strain>
    </source>
</reference>
<dbReference type="AlphaFoldDB" id="A3DG78"/>
<dbReference type="GeneID" id="35802893"/>
<evidence type="ECO:0000313" key="1">
    <source>
        <dbReference type="EMBL" id="ABN52957.1"/>
    </source>
</evidence>
<gene>
    <name evidence="1" type="ordered locus">Cthe_1736</name>
</gene>
<keyword evidence="2" id="KW-1185">Reference proteome</keyword>
<protein>
    <recommendedName>
        <fullName evidence="3">DUF669 domain-containing protein</fullName>
    </recommendedName>
</protein>
<dbReference type="Proteomes" id="UP000002145">
    <property type="component" value="Chromosome"/>
</dbReference>
<evidence type="ECO:0000313" key="2">
    <source>
        <dbReference type="Proteomes" id="UP000002145"/>
    </source>
</evidence>
<dbReference type="KEGG" id="cth:Cthe_1736"/>
<dbReference type="STRING" id="203119.Cthe_1736"/>
<accession>A3DG78</accession>
<sequence length="152" mass="17408">MATKNLFAKFDKEFDIKGLKEDLKNVGTGEGQYKDVPLGTYEVKIEKMELVESKTGKPMLSCWMKILSGEYQNSILFMNQVINTAFGLHNANEFLRSLEAGIEVEFESFSQYYDLILDIHEAIDGNLEYAVEYGETNKGFKTFKITEVFEVE</sequence>